<feature type="region of interest" description="Disordered" evidence="1">
    <location>
        <begin position="1"/>
        <end position="26"/>
    </location>
</feature>
<dbReference type="AlphaFoldDB" id="A0A6A6BAF9"/>
<protein>
    <recommendedName>
        <fullName evidence="2">Prolyl 4-hydroxylase alpha subunit Fe(2+) 2OG dioxygenase domain-containing protein</fullName>
    </recommendedName>
</protein>
<organism evidence="3 4">
    <name type="scientific">Aplosporella prunicola CBS 121167</name>
    <dbReference type="NCBI Taxonomy" id="1176127"/>
    <lineage>
        <taxon>Eukaryota</taxon>
        <taxon>Fungi</taxon>
        <taxon>Dikarya</taxon>
        <taxon>Ascomycota</taxon>
        <taxon>Pezizomycotina</taxon>
        <taxon>Dothideomycetes</taxon>
        <taxon>Dothideomycetes incertae sedis</taxon>
        <taxon>Botryosphaeriales</taxon>
        <taxon>Aplosporellaceae</taxon>
        <taxon>Aplosporella</taxon>
    </lineage>
</organism>
<accession>A0A6A6BAF9</accession>
<dbReference type="GeneID" id="54294634"/>
<feature type="compositionally biased region" description="Acidic residues" evidence="1">
    <location>
        <begin position="362"/>
        <end position="371"/>
    </location>
</feature>
<keyword evidence="4" id="KW-1185">Reference proteome</keyword>
<evidence type="ECO:0000313" key="3">
    <source>
        <dbReference type="EMBL" id="KAF2140234.1"/>
    </source>
</evidence>
<sequence length="468" mass="52000">MVDIVDLGSDSENGSHRSEGAEVATRTGTPLSDVSGIIGDVREDLLNSLNGIEHDGTFFSYALLGDMFKAIDPLIEVEGVGPIALPLGEEQAQAIANASHQASFGKGTDTVIDASIRNTWELNPERFNITNPKWEQEFLPRVLSHVVKDLGITYGPHHVSAQLYKMLLYEKGALFKEHQDTEKVPGMFGTLVICLPSPHEGGDVEMRHGSMKKRFSTSTAGPSFVCWYSDVKHEIKEVTAGYRWVLTYNLVKPKAFMPESAATARANSRALRATLREWTNNNVHRGPSVNADYYVYLLDHQYTDENLGYRALKGRDQAKAGALQRACEELGFRFYLSSVEHMRSGEVDEVDPYDRYGWGNETGEDGEGDEESGFHPIVEELDSSLTLKRVIDDTGALVAENIEFSDSDKVIQDFPFDDYEPDDEQYEAYMGNSGPSATQFYRRTVSTLLPRSSTTAITQIIGFCHNAP</sequence>
<dbReference type="InterPro" id="IPR044862">
    <property type="entry name" value="Pro_4_hyd_alph_FE2OG_OXY"/>
</dbReference>
<dbReference type="Pfam" id="PF13640">
    <property type="entry name" value="2OG-FeII_Oxy_3"/>
    <property type="match status" value="1"/>
</dbReference>
<feature type="domain" description="Prolyl 4-hydroxylase alpha subunit Fe(2+) 2OG dioxygenase" evidence="2">
    <location>
        <begin position="166"/>
        <end position="249"/>
    </location>
</feature>
<evidence type="ECO:0000259" key="2">
    <source>
        <dbReference type="Pfam" id="PF13640"/>
    </source>
</evidence>
<dbReference type="OrthoDB" id="27483at2759"/>
<dbReference type="PANTHER" id="PTHR33099">
    <property type="entry name" value="FE2OG DIOXYGENASE DOMAIN-CONTAINING PROTEIN"/>
    <property type="match status" value="1"/>
</dbReference>
<proteinExistence type="predicted"/>
<dbReference type="Gene3D" id="2.60.120.620">
    <property type="entry name" value="q2cbj1_9rhob like domain"/>
    <property type="match status" value="1"/>
</dbReference>
<gene>
    <name evidence="3" type="ORF">K452DRAFT_231093</name>
</gene>
<name>A0A6A6BAF9_9PEZI</name>
<dbReference type="PANTHER" id="PTHR33099:SF7">
    <property type="entry name" value="MYND-TYPE DOMAIN-CONTAINING PROTEIN"/>
    <property type="match status" value="1"/>
</dbReference>
<evidence type="ECO:0000313" key="4">
    <source>
        <dbReference type="Proteomes" id="UP000799438"/>
    </source>
</evidence>
<reference evidence="3" key="1">
    <citation type="journal article" date="2020" name="Stud. Mycol.">
        <title>101 Dothideomycetes genomes: a test case for predicting lifestyles and emergence of pathogens.</title>
        <authorList>
            <person name="Haridas S."/>
            <person name="Albert R."/>
            <person name="Binder M."/>
            <person name="Bloem J."/>
            <person name="Labutti K."/>
            <person name="Salamov A."/>
            <person name="Andreopoulos B."/>
            <person name="Baker S."/>
            <person name="Barry K."/>
            <person name="Bills G."/>
            <person name="Bluhm B."/>
            <person name="Cannon C."/>
            <person name="Castanera R."/>
            <person name="Culley D."/>
            <person name="Daum C."/>
            <person name="Ezra D."/>
            <person name="Gonzalez J."/>
            <person name="Henrissat B."/>
            <person name="Kuo A."/>
            <person name="Liang C."/>
            <person name="Lipzen A."/>
            <person name="Lutzoni F."/>
            <person name="Magnuson J."/>
            <person name="Mondo S."/>
            <person name="Nolan M."/>
            <person name="Ohm R."/>
            <person name="Pangilinan J."/>
            <person name="Park H.-J."/>
            <person name="Ramirez L."/>
            <person name="Alfaro M."/>
            <person name="Sun H."/>
            <person name="Tritt A."/>
            <person name="Yoshinaga Y."/>
            <person name="Zwiers L.-H."/>
            <person name="Turgeon B."/>
            <person name="Goodwin S."/>
            <person name="Spatafora J."/>
            <person name="Crous P."/>
            <person name="Grigoriev I."/>
        </authorList>
    </citation>
    <scope>NUCLEOTIDE SEQUENCE</scope>
    <source>
        <strain evidence="3">CBS 121167</strain>
    </source>
</reference>
<dbReference type="RefSeq" id="XP_033395947.1">
    <property type="nucleotide sequence ID" value="XM_033537138.1"/>
</dbReference>
<evidence type="ECO:0000256" key="1">
    <source>
        <dbReference type="SAM" id="MobiDB-lite"/>
    </source>
</evidence>
<feature type="region of interest" description="Disordered" evidence="1">
    <location>
        <begin position="354"/>
        <end position="373"/>
    </location>
</feature>
<dbReference type="EMBL" id="ML995490">
    <property type="protein sequence ID" value="KAF2140234.1"/>
    <property type="molecule type" value="Genomic_DNA"/>
</dbReference>
<dbReference type="Proteomes" id="UP000799438">
    <property type="component" value="Unassembled WGS sequence"/>
</dbReference>